<dbReference type="PANTHER" id="PTHR45749">
    <property type="match status" value="1"/>
</dbReference>
<dbReference type="Pfam" id="PF05699">
    <property type="entry name" value="Dimer_Tnp_hAT"/>
    <property type="match status" value="1"/>
</dbReference>
<evidence type="ECO:0000259" key="1">
    <source>
        <dbReference type="Pfam" id="PF05699"/>
    </source>
</evidence>
<feature type="domain" description="HAT C-terminal dimerisation" evidence="1">
    <location>
        <begin position="100"/>
        <end position="145"/>
    </location>
</feature>
<accession>A0ABQ9I074</accession>
<keyword evidence="3" id="KW-1185">Reference proteome</keyword>
<evidence type="ECO:0000313" key="3">
    <source>
        <dbReference type="Proteomes" id="UP001159363"/>
    </source>
</evidence>
<proteinExistence type="predicted"/>
<dbReference type="Proteomes" id="UP001159363">
    <property type="component" value="Chromosome 3"/>
</dbReference>
<name>A0ABQ9I074_9NEOP</name>
<dbReference type="SUPFAM" id="SSF53098">
    <property type="entry name" value="Ribonuclease H-like"/>
    <property type="match status" value="1"/>
</dbReference>
<dbReference type="InterPro" id="IPR008906">
    <property type="entry name" value="HATC_C_dom"/>
</dbReference>
<gene>
    <name evidence="2" type="ORF">PR048_009531</name>
</gene>
<sequence>MTSFSSFSFLVKSCHTVMFCTTNFIKGMSIASRHKKMFTFNDHLSVATLFQPDLFTQHRIVFPEAQFKTAVTLFNVKQNVLRQEVLVLYARNDFKNSSESVKLLRIICTIPMTSESERCFSTLKRIKTFTRNTMKEERLALAMCSIEKILLKRPNFNELVIDNFSEQKERRKDFVYK</sequence>
<organism evidence="2 3">
    <name type="scientific">Dryococelus australis</name>
    <dbReference type="NCBI Taxonomy" id="614101"/>
    <lineage>
        <taxon>Eukaryota</taxon>
        <taxon>Metazoa</taxon>
        <taxon>Ecdysozoa</taxon>
        <taxon>Arthropoda</taxon>
        <taxon>Hexapoda</taxon>
        <taxon>Insecta</taxon>
        <taxon>Pterygota</taxon>
        <taxon>Neoptera</taxon>
        <taxon>Polyneoptera</taxon>
        <taxon>Phasmatodea</taxon>
        <taxon>Verophasmatodea</taxon>
        <taxon>Anareolatae</taxon>
        <taxon>Phasmatidae</taxon>
        <taxon>Eurycanthinae</taxon>
        <taxon>Dryococelus</taxon>
    </lineage>
</organism>
<dbReference type="PANTHER" id="PTHR45749:SF37">
    <property type="entry name" value="OS05G0311600 PROTEIN"/>
    <property type="match status" value="1"/>
</dbReference>
<feature type="non-terminal residue" evidence="2">
    <location>
        <position position="177"/>
    </location>
</feature>
<dbReference type="InterPro" id="IPR012337">
    <property type="entry name" value="RNaseH-like_sf"/>
</dbReference>
<comment type="caution">
    <text evidence="2">The sequence shown here is derived from an EMBL/GenBank/DDBJ whole genome shotgun (WGS) entry which is preliminary data.</text>
</comment>
<reference evidence="2 3" key="1">
    <citation type="submission" date="2023-02" db="EMBL/GenBank/DDBJ databases">
        <title>LHISI_Scaffold_Assembly.</title>
        <authorList>
            <person name="Stuart O.P."/>
            <person name="Cleave R."/>
            <person name="Magrath M.J.L."/>
            <person name="Mikheyev A.S."/>
        </authorList>
    </citation>
    <scope>NUCLEOTIDE SEQUENCE [LARGE SCALE GENOMIC DNA]</scope>
    <source>
        <strain evidence="2">Daus_M_001</strain>
        <tissue evidence="2">Leg muscle</tissue>
    </source>
</reference>
<protein>
    <recommendedName>
        <fullName evidence="1">HAT C-terminal dimerisation domain-containing protein</fullName>
    </recommendedName>
</protein>
<evidence type="ECO:0000313" key="2">
    <source>
        <dbReference type="EMBL" id="KAJ8890025.1"/>
    </source>
</evidence>
<dbReference type="EMBL" id="JARBHB010000003">
    <property type="protein sequence ID" value="KAJ8890025.1"/>
    <property type="molecule type" value="Genomic_DNA"/>
</dbReference>